<dbReference type="AlphaFoldDB" id="A0A2P2QTH1"/>
<proteinExistence type="predicted"/>
<reference evidence="1" key="1">
    <citation type="submission" date="2018-02" db="EMBL/GenBank/DDBJ databases">
        <title>Rhizophora mucronata_Transcriptome.</title>
        <authorList>
            <person name="Meera S.P."/>
            <person name="Sreeshan A."/>
            <person name="Augustine A."/>
        </authorList>
    </citation>
    <scope>NUCLEOTIDE SEQUENCE</scope>
    <source>
        <tissue evidence="1">Leaf</tissue>
    </source>
</reference>
<organism evidence="1">
    <name type="scientific">Rhizophora mucronata</name>
    <name type="common">Asiatic mangrove</name>
    <dbReference type="NCBI Taxonomy" id="61149"/>
    <lineage>
        <taxon>Eukaryota</taxon>
        <taxon>Viridiplantae</taxon>
        <taxon>Streptophyta</taxon>
        <taxon>Embryophyta</taxon>
        <taxon>Tracheophyta</taxon>
        <taxon>Spermatophyta</taxon>
        <taxon>Magnoliopsida</taxon>
        <taxon>eudicotyledons</taxon>
        <taxon>Gunneridae</taxon>
        <taxon>Pentapetalae</taxon>
        <taxon>rosids</taxon>
        <taxon>fabids</taxon>
        <taxon>Malpighiales</taxon>
        <taxon>Rhizophoraceae</taxon>
        <taxon>Rhizophora</taxon>
    </lineage>
</organism>
<name>A0A2P2QTH1_RHIMU</name>
<accession>A0A2P2QTH1</accession>
<sequence>MSNFCQGYENYKHVARNKIIGQMQGASRFYCCKSHNKLGTQFNQTTLQFRTMARANSKELEF</sequence>
<protein>
    <submittedName>
        <fullName evidence="1">Uncharacterized protein</fullName>
    </submittedName>
</protein>
<dbReference type="EMBL" id="GGEC01089846">
    <property type="protein sequence ID" value="MBX70330.1"/>
    <property type="molecule type" value="Transcribed_RNA"/>
</dbReference>
<evidence type="ECO:0000313" key="1">
    <source>
        <dbReference type="EMBL" id="MBX70330.1"/>
    </source>
</evidence>